<sequence length="60" mass="6663">MTEAPADSTVIGEVRKWVRVDPFTAPRRAPVLRDSLIHSLPDNPLPRKLLSSGPCLLMLQ</sequence>
<evidence type="ECO:0000313" key="1">
    <source>
        <dbReference type="EMBL" id="KAF6723829.1"/>
    </source>
</evidence>
<evidence type="ECO:0000313" key="2">
    <source>
        <dbReference type="Proteomes" id="UP000646548"/>
    </source>
</evidence>
<accession>A0A834C705</accession>
<protein>
    <submittedName>
        <fullName evidence="1">Uncharacterized protein</fullName>
    </submittedName>
</protein>
<gene>
    <name evidence="1" type="ORF">FQA47_023825</name>
</gene>
<name>A0A834C705_ORYME</name>
<dbReference type="EMBL" id="WKFB01000414">
    <property type="protein sequence ID" value="KAF6723829.1"/>
    <property type="molecule type" value="Genomic_DNA"/>
</dbReference>
<proteinExistence type="predicted"/>
<comment type="caution">
    <text evidence="1">The sequence shown here is derived from an EMBL/GenBank/DDBJ whole genome shotgun (WGS) entry which is preliminary data.</text>
</comment>
<dbReference type="AlphaFoldDB" id="A0A834C705"/>
<reference evidence="1" key="1">
    <citation type="journal article" name="BMC Genomics">
        <title>Long-read sequencing and de novo genome assembly of marine medaka (Oryzias melastigma).</title>
        <authorList>
            <person name="Liang P."/>
            <person name="Saqib H.S.A."/>
            <person name="Ni X."/>
            <person name="Shen Y."/>
        </authorList>
    </citation>
    <scope>NUCLEOTIDE SEQUENCE</scope>
    <source>
        <strain evidence="1">Bigg-433</strain>
    </source>
</reference>
<dbReference type="Proteomes" id="UP000646548">
    <property type="component" value="Unassembled WGS sequence"/>
</dbReference>
<organism evidence="1 2">
    <name type="scientific">Oryzias melastigma</name>
    <name type="common">Marine medaka</name>
    <dbReference type="NCBI Taxonomy" id="30732"/>
    <lineage>
        <taxon>Eukaryota</taxon>
        <taxon>Metazoa</taxon>
        <taxon>Chordata</taxon>
        <taxon>Craniata</taxon>
        <taxon>Vertebrata</taxon>
        <taxon>Euteleostomi</taxon>
        <taxon>Actinopterygii</taxon>
        <taxon>Neopterygii</taxon>
        <taxon>Teleostei</taxon>
        <taxon>Neoteleostei</taxon>
        <taxon>Acanthomorphata</taxon>
        <taxon>Ovalentaria</taxon>
        <taxon>Atherinomorphae</taxon>
        <taxon>Beloniformes</taxon>
        <taxon>Adrianichthyidae</taxon>
        <taxon>Oryziinae</taxon>
        <taxon>Oryzias</taxon>
    </lineage>
</organism>